<dbReference type="InterPro" id="IPR015300">
    <property type="entry name" value="DNA-bd_pseudobarrel_sf"/>
</dbReference>
<gene>
    <name evidence="7" type="ORF">ZOSMA_205G00230</name>
</gene>
<evidence type="ECO:0000313" key="7">
    <source>
        <dbReference type="EMBL" id="KMZ69847.1"/>
    </source>
</evidence>
<dbReference type="GO" id="GO:0005634">
    <property type="term" value="C:nucleus"/>
    <property type="evidence" value="ECO:0007669"/>
    <property type="project" value="UniProtKB-SubCell"/>
</dbReference>
<evidence type="ECO:0000313" key="8">
    <source>
        <dbReference type="Proteomes" id="UP000036987"/>
    </source>
</evidence>
<evidence type="ECO:0000256" key="4">
    <source>
        <dbReference type="ARBA" id="ARBA00023163"/>
    </source>
</evidence>
<name>A0A0K9PNP1_ZOSMR</name>
<keyword evidence="4" id="KW-0804">Transcription</keyword>
<dbReference type="InterPro" id="IPR003340">
    <property type="entry name" value="B3_DNA-bd"/>
</dbReference>
<dbReference type="Proteomes" id="UP000036987">
    <property type="component" value="Unassembled WGS sequence"/>
</dbReference>
<comment type="caution">
    <text evidence="7">The sequence shown here is derived from an EMBL/GenBank/DDBJ whole genome shotgun (WGS) entry which is preliminary data.</text>
</comment>
<dbReference type="EMBL" id="LFYR01000744">
    <property type="protein sequence ID" value="KMZ69847.1"/>
    <property type="molecule type" value="Genomic_DNA"/>
</dbReference>
<protein>
    <recommendedName>
        <fullName evidence="6">TF-B3 domain-containing protein</fullName>
    </recommendedName>
</protein>
<accession>A0A0K9PNP1</accession>
<keyword evidence="3" id="KW-0238">DNA-binding</keyword>
<proteinExistence type="predicted"/>
<reference evidence="8" key="1">
    <citation type="journal article" date="2016" name="Nature">
        <title>The genome of the seagrass Zostera marina reveals angiosperm adaptation to the sea.</title>
        <authorList>
            <person name="Olsen J.L."/>
            <person name="Rouze P."/>
            <person name="Verhelst B."/>
            <person name="Lin Y.-C."/>
            <person name="Bayer T."/>
            <person name="Collen J."/>
            <person name="Dattolo E."/>
            <person name="De Paoli E."/>
            <person name="Dittami S."/>
            <person name="Maumus F."/>
            <person name="Michel G."/>
            <person name="Kersting A."/>
            <person name="Lauritano C."/>
            <person name="Lohaus R."/>
            <person name="Toepel M."/>
            <person name="Tonon T."/>
            <person name="Vanneste K."/>
            <person name="Amirebrahimi M."/>
            <person name="Brakel J."/>
            <person name="Bostroem C."/>
            <person name="Chovatia M."/>
            <person name="Grimwood J."/>
            <person name="Jenkins J.W."/>
            <person name="Jueterbock A."/>
            <person name="Mraz A."/>
            <person name="Stam W.T."/>
            <person name="Tice H."/>
            <person name="Bornberg-Bauer E."/>
            <person name="Green P.J."/>
            <person name="Pearson G.A."/>
            <person name="Procaccini G."/>
            <person name="Duarte C.M."/>
            <person name="Schmutz J."/>
            <person name="Reusch T.B.H."/>
            <person name="Van de Peer Y."/>
        </authorList>
    </citation>
    <scope>NUCLEOTIDE SEQUENCE [LARGE SCALE GENOMIC DNA]</scope>
    <source>
        <strain evidence="8">cv. Finnish</strain>
    </source>
</reference>
<evidence type="ECO:0000259" key="6">
    <source>
        <dbReference type="PROSITE" id="PS50863"/>
    </source>
</evidence>
<evidence type="ECO:0000256" key="1">
    <source>
        <dbReference type="ARBA" id="ARBA00004123"/>
    </source>
</evidence>
<comment type="subcellular location">
    <subcellularLocation>
        <location evidence="1">Nucleus</location>
    </subcellularLocation>
</comment>
<dbReference type="PROSITE" id="PS50863">
    <property type="entry name" value="B3"/>
    <property type="match status" value="1"/>
</dbReference>
<sequence length="104" mass="11772">MVTLKRYNLLIKSMSYLNIPGSANLTGIISEPQNIMLKDAKGRAGMARIYQNGNLKNQFRVRGKGWLQMVKDNTLKNGDVCKFKFIVSKTKDHVLCLLSKNNLI</sequence>
<dbReference type="Gene3D" id="2.40.330.10">
    <property type="entry name" value="DNA-binding pseudobarrel domain"/>
    <property type="match status" value="1"/>
</dbReference>
<evidence type="ECO:0000256" key="3">
    <source>
        <dbReference type="ARBA" id="ARBA00023125"/>
    </source>
</evidence>
<keyword evidence="8" id="KW-1185">Reference proteome</keyword>
<evidence type="ECO:0000256" key="2">
    <source>
        <dbReference type="ARBA" id="ARBA00023015"/>
    </source>
</evidence>
<dbReference type="GO" id="GO:0003677">
    <property type="term" value="F:DNA binding"/>
    <property type="evidence" value="ECO:0007669"/>
    <property type="project" value="UniProtKB-KW"/>
</dbReference>
<keyword evidence="5" id="KW-0539">Nucleus</keyword>
<dbReference type="AlphaFoldDB" id="A0A0K9PNP1"/>
<feature type="domain" description="TF-B3" evidence="6">
    <location>
        <begin position="2"/>
        <end position="101"/>
    </location>
</feature>
<keyword evidence="2" id="KW-0805">Transcription regulation</keyword>
<evidence type="ECO:0000256" key="5">
    <source>
        <dbReference type="ARBA" id="ARBA00023242"/>
    </source>
</evidence>
<dbReference type="Pfam" id="PF02362">
    <property type="entry name" value="B3"/>
    <property type="match status" value="1"/>
</dbReference>
<dbReference type="SUPFAM" id="SSF101936">
    <property type="entry name" value="DNA-binding pseudobarrel domain"/>
    <property type="match status" value="1"/>
</dbReference>
<organism evidence="7 8">
    <name type="scientific">Zostera marina</name>
    <name type="common">Eelgrass</name>
    <dbReference type="NCBI Taxonomy" id="29655"/>
    <lineage>
        <taxon>Eukaryota</taxon>
        <taxon>Viridiplantae</taxon>
        <taxon>Streptophyta</taxon>
        <taxon>Embryophyta</taxon>
        <taxon>Tracheophyta</taxon>
        <taxon>Spermatophyta</taxon>
        <taxon>Magnoliopsida</taxon>
        <taxon>Liliopsida</taxon>
        <taxon>Zosteraceae</taxon>
        <taxon>Zostera</taxon>
    </lineage>
</organism>